<dbReference type="AlphaFoldDB" id="A0A318E2G9"/>
<name>A0A318E2G9_9GAMM</name>
<dbReference type="PROSITE" id="PS51257">
    <property type="entry name" value="PROKAR_LIPOPROTEIN"/>
    <property type="match status" value="1"/>
</dbReference>
<evidence type="ECO:0000256" key="1">
    <source>
        <dbReference type="SAM" id="SignalP"/>
    </source>
</evidence>
<keyword evidence="3" id="KW-1185">Reference proteome</keyword>
<gene>
    <name evidence="2" type="ORF">C8D93_11053</name>
</gene>
<keyword evidence="1" id="KW-0732">Signal</keyword>
<dbReference type="ESTHER" id="9gamm-a0a318e2g9">
    <property type="family name" value="Extracel-MCL-phaZ"/>
</dbReference>
<proteinExistence type="predicted"/>
<dbReference type="EMBL" id="QICN01000010">
    <property type="protein sequence ID" value="PXV65235.1"/>
    <property type="molecule type" value="Genomic_DNA"/>
</dbReference>
<reference evidence="2 3" key="1">
    <citation type="submission" date="2018-04" db="EMBL/GenBank/DDBJ databases">
        <title>Genomic Encyclopedia of Type Strains, Phase IV (KMG-IV): sequencing the most valuable type-strain genomes for metagenomic binning, comparative biology and taxonomic classification.</title>
        <authorList>
            <person name="Goeker M."/>
        </authorList>
    </citation>
    <scope>NUCLEOTIDE SEQUENCE [LARGE SCALE GENOMIC DNA]</scope>
    <source>
        <strain evidence="2 3">DSM 104150</strain>
    </source>
</reference>
<evidence type="ECO:0000313" key="3">
    <source>
        <dbReference type="Proteomes" id="UP000248330"/>
    </source>
</evidence>
<organism evidence="2 3">
    <name type="scientific">Sinimarinibacterium flocculans</name>
    <dbReference type="NCBI Taxonomy" id="985250"/>
    <lineage>
        <taxon>Bacteria</taxon>
        <taxon>Pseudomonadati</taxon>
        <taxon>Pseudomonadota</taxon>
        <taxon>Gammaproteobacteria</taxon>
        <taxon>Nevskiales</taxon>
        <taxon>Nevskiaceae</taxon>
        <taxon>Sinimarinibacterium</taxon>
    </lineage>
</organism>
<feature type="chain" id="PRO_5016325810" description="Esterase" evidence="1">
    <location>
        <begin position="32"/>
        <end position="302"/>
    </location>
</feature>
<dbReference type="RefSeq" id="WP_110266276.1">
    <property type="nucleotide sequence ID" value="NZ_CAWNXA010000010.1"/>
</dbReference>
<dbReference type="OrthoDB" id="9955at2"/>
<sequence>MTRRTGTRGLAALMLLAACSISTGWSGRAEAARCSADADDNWSCSHQHRYNYYWCGWAYVPRAVRWQVPEGTPPPGGWPVAFYYAGTQPTDFDHAFDRDQDEAFGMGYEPQIIHELLDDPYLTGKKYAVFVADPPASGGWVQAWHTNVVHPYSASCDAQFFPDFFGEIKSGSYGAASQYNMNRRYAYGASSGGFNSSRMAVTYNSGSGNANTWRALGIVAASYATCSYSCPSIPTLPANHPPTKFWHGQNDPLVPLTTMLAYYNKLASGGFTTQKIEHPGGHEFTADTIGPSGIKAWFDLHP</sequence>
<evidence type="ECO:0000313" key="2">
    <source>
        <dbReference type="EMBL" id="PXV65235.1"/>
    </source>
</evidence>
<comment type="caution">
    <text evidence="2">The sequence shown here is derived from an EMBL/GenBank/DDBJ whole genome shotgun (WGS) entry which is preliminary data.</text>
</comment>
<feature type="signal peptide" evidence="1">
    <location>
        <begin position="1"/>
        <end position="31"/>
    </location>
</feature>
<dbReference type="SUPFAM" id="SSF53474">
    <property type="entry name" value="alpha/beta-Hydrolases"/>
    <property type="match status" value="1"/>
</dbReference>
<accession>A0A318E2G9</accession>
<protein>
    <recommendedName>
        <fullName evidence="4">Esterase</fullName>
    </recommendedName>
</protein>
<evidence type="ECO:0008006" key="4">
    <source>
        <dbReference type="Google" id="ProtNLM"/>
    </source>
</evidence>
<dbReference type="Gene3D" id="3.40.50.1820">
    <property type="entry name" value="alpha/beta hydrolase"/>
    <property type="match status" value="1"/>
</dbReference>
<dbReference type="InterPro" id="IPR029058">
    <property type="entry name" value="AB_hydrolase_fold"/>
</dbReference>
<dbReference type="Proteomes" id="UP000248330">
    <property type="component" value="Unassembled WGS sequence"/>
</dbReference>